<dbReference type="RefSeq" id="WP_123928628.1">
    <property type="nucleotide sequence ID" value="NZ_RKRE01000002.1"/>
</dbReference>
<organism evidence="1 2">
    <name type="scientific">Thermodesulfitimonas autotrophica</name>
    <dbReference type="NCBI Taxonomy" id="1894989"/>
    <lineage>
        <taxon>Bacteria</taxon>
        <taxon>Bacillati</taxon>
        <taxon>Bacillota</taxon>
        <taxon>Clostridia</taxon>
        <taxon>Thermoanaerobacterales</taxon>
        <taxon>Thermoanaerobacteraceae</taxon>
        <taxon>Thermodesulfitimonas</taxon>
    </lineage>
</organism>
<dbReference type="InterPro" id="IPR005358">
    <property type="entry name" value="Puta_zinc/iron-chelating_dom"/>
</dbReference>
<proteinExistence type="predicted"/>
<reference evidence="1 2" key="1">
    <citation type="submission" date="2018-11" db="EMBL/GenBank/DDBJ databases">
        <title>Genomic Encyclopedia of Type Strains, Phase IV (KMG-IV): sequencing the most valuable type-strain genomes for metagenomic binning, comparative biology and taxonomic classification.</title>
        <authorList>
            <person name="Goeker M."/>
        </authorList>
    </citation>
    <scope>NUCLEOTIDE SEQUENCE [LARGE SCALE GENOMIC DNA]</scope>
    <source>
        <strain evidence="1 2">DSM 102936</strain>
    </source>
</reference>
<keyword evidence="2" id="KW-1185">Reference proteome</keyword>
<comment type="caution">
    <text evidence="1">The sequence shown here is derived from an EMBL/GenBank/DDBJ whole genome shotgun (WGS) entry which is preliminary data.</text>
</comment>
<dbReference type="Proteomes" id="UP000282654">
    <property type="component" value="Unassembled WGS sequence"/>
</dbReference>
<dbReference type="EMBL" id="RKRE01000002">
    <property type="protein sequence ID" value="RPF46642.1"/>
    <property type="molecule type" value="Genomic_DNA"/>
</dbReference>
<sequence length="219" mass="24737">MGKHSQRGCIRCGTCCRKGGPVLHHQDKEIIRAGHAGYQHLITIRRGEMAFDPLSNGLRPAAQELVKVRGRGKEWCCAFFDAARSACTIYPHRFRECRLLKCWDPADLLAVVGKETLVRADLINPGDPILEMIALHERECSCEEVERLIAALSTPHHRDKALARLTTLVRRDLALRLYAERELGLCPDYELFVFGRPLFNYLEARGVSLPLVAPRVRGE</sequence>
<dbReference type="Pfam" id="PF03692">
    <property type="entry name" value="CxxCxxCC"/>
    <property type="match status" value="1"/>
</dbReference>
<dbReference type="OrthoDB" id="9810361at2"/>
<protein>
    <submittedName>
        <fullName evidence="1">Putative zinc-or iron-chelating protein</fullName>
    </submittedName>
</protein>
<accession>A0A3N5BEW7</accession>
<name>A0A3N5BEW7_9THEO</name>
<evidence type="ECO:0000313" key="2">
    <source>
        <dbReference type="Proteomes" id="UP000282654"/>
    </source>
</evidence>
<gene>
    <name evidence="1" type="ORF">EDD75_0893</name>
</gene>
<evidence type="ECO:0000313" key="1">
    <source>
        <dbReference type="EMBL" id="RPF46642.1"/>
    </source>
</evidence>
<dbReference type="AlphaFoldDB" id="A0A3N5BEW7"/>